<dbReference type="RefSeq" id="WP_179642655.1">
    <property type="nucleotide sequence ID" value="NZ_BAAAYY010000055.1"/>
</dbReference>
<proteinExistence type="predicted"/>
<evidence type="ECO:0000313" key="1">
    <source>
        <dbReference type="EMBL" id="NYE46574.1"/>
    </source>
</evidence>
<reference evidence="1 2" key="1">
    <citation type="submission" date="2020-07" db="EMBL/GenBank/DDBJ databases">
        <title>Sequencing the genomes of 1000 actinobacteria strains.</title>
        <authorList>
            <person name="Klenk H.-P."/>
        </authorList>
    </citation>
    <scope>NUCLEOTIDE SEQUENCE [LARGE SCALE GENOMIC DNA]</scope>
    <source>
        <strain evidence="1 2">CXB654</strain>
    </source>
</reference>
<accession>A0A852TWZ3</accession>
<evidence type="ECO:0000313" key="2">
    <source>
        <dbReference type="Proteomes" id="UP000589036"/>
    </source>
</evidence>
<keyword evidence="2" id="KW-1185">Reference proteome</keyword>
<name>A0A852TWZ3_9ACTN</name>
<dbReference type="Proteomes" id="UP000589036">
    <property type="component" value="Unassembled WGS sequence"/>
</dbReference>
<dbReference type="EMBL" id="JACCCC010000001">
    <property type="protein sequence ID" value="NYE46574.1"/>
    <property type="molecule type" value="Genomic_DNA"/>
</dbReference>
<comment type="caution">
    <text evidence="1">The sequence shown here is derived from an EMBL/GenBank/DDBJ whole genome shotgun (WGS) entry which is preliminary data.</text>
</comment>
<dbReference type="AlphaFoldDB" id="A0A852TWZ3"/>
<gene>
    <name evidence="1" type="ORF">HDA32_001694</name>
</gene>
<protein>
    <submittedName>
        <fullName evidence="1">Uncharacterized protein</fullName>
    </submittedName>
</protein>
<organism evidence="1 2">
    <name type="scientific">Spinactinospora alkalitolerans</name>
    <dbReference type="NCBI Taxonomy" id="687207"/>
    <lineage>
        <taxon>Bacteria</taxon>
        <taxon>Bacillati</taxon>
        <taxon>Actinomycetota</taxon>
        <taxon>Actinomycetes</taxon>
        <taxon>Streptosporangiales</taxon>
        <taxon>Nocardiopsidaceae</taxon>
        <taxon>Spinactinospora</taxon>
    </lineage>
</organism>
<sequence length="47" mass="4705">MAGITAARRLSLPMGRRGTAPGRTRALLHSGGVGAFPAGVLFDLLGG</sequence>